<dbReference type="RefSeq" id="WP_083574038.1">
    <property type="nucleotide sequence ID" value="NZ_FRAF01000004.1"/>
</dbReference>
<dbReference type="AlphaFoldDB" id="A0A1M6MI90"/>
<proteinExistence type="inferred from homology"/>
<dbReference type="Proteomes" id="UP000184016">
    <property type="component" value="Unassembled WGS sequence"/>
</dbReference>
<sequence length="269" mass="29563">MNPGSEKYMQTFGLSGKKILITGSGRGIGRSTALAMAMAGADVAVHYRRDEAAAHETAEEIRQMGRDCLVLRAEMESQEEIEQMFQEIRQRWGRLDVFVANAAASAFKSIAELKDYHLERTYKMVLHSLVICVQQAVPLMTGSYGRIIAMSSMGSDFTLPRYAVLGSAKAALESLVRYIAAEYGSQNITCNALNPGVVDTDSARYYGGNHYEAYRKDVIRHTPLRRLANPRDVADAAVFLASDASRFITGQTIRIDGGLTLLTGGFESF</sequence>
<evidence type="ECO:0000256" key="2">
    <source>
        <dbReference type="ARBA" id="ARBA00023002"/>
    </source>
</evidence>
<dbReference type="EMBL" id="FRAF01000004">
    <property type="protein sequence ID" value="SHJ83144.1"/>
    <property type="molecule type" value="Genomic_DNA"/>
</dbReference>
<gene>
    <name evidence="3" type="ORF">SAMN05443507_10467</name>
</gene>
<evidence type="ECO:0000256" key="1">
    <source>
        <dbReference type="ARBA" id="ARBA00006484"/>
    </source>
</evidence>
<dbReference type="PRINTS" id="PR00081">
    <property type="entry name" value="GDHRDH"/>
</dbReference>
<dbReference type="FunFam" id="3.40.50.720:FF:000084">
    <property type="entry name" value="Short-chain dehydrogenase reductase"/>
    <property type="match status" value="1"/>
</dbReference>
<keyword evidence="4" id="KW-1185">Reference proteome</keyword>
<organism evidence="3 4">
    <name type="scientific">Alicyclobacillus tolerans</name>
    <dbReference type="NCBI Taxonomy" id="90970"/>
    <lineage>
        <taxon>Bacteria</taxon>
        <taxon>Bacillati</taxon>
        <taxon>Bacillota</taxon>
        <taxon>Bacilli</taxon>
        <taxon>Bacillales</taxon>
        <taxon>Alicyclobacillaceae</taxon>
        <taxon>Alicyclobacillus</taxon>
    </lineage>
</organism>
<dbReference type="STRING" id="1830138.SAMN05443507_10467"/>
<dbReference type="PANTHER" id="PTHR42879:SF2">
    <property type="entry name" value="3-OXOACYL-[ACYL-CARRIER-PROTEIN] REDUCTASE FABG"/>
    <property type="match status" value="1"/>
</dbReference>
<dbReference type="Gene3D" id="3.40.50.720">
    <property type="entry name" value="NAD(P)-binding Rossmann-like Domain"/>
    <property type="match status" value="1"/>
</dbReference>
<dbReference type="GO" id="GO:0008206">
    <property type="term" value="P:bile acid metabolic process"/>
    <property type="evidence" value="ECO:0007669"/>
    <property type="project" value="UniProtKB-ARBA"/>
</dbReference>
<dbReference type="InterPro" id="IPR050259">
    <property type="entry name" value="SDR"/>
</dbReference>
<dbReference type="InterPro" id="IPR002347">
    <property type="entry name" value="SDR_fam"/>
</dbReference>
<dbReference type="InterPro" id="IPR036291">
    <property type="entry name" value="NAD(P)-bd_dom_sf"/>
</dbReference>
<name>A0A1M6MI90_9BACL</name>
<accession>A0A1M6MI90</accession>
<keyword evidence="2" id="KW-0560">Oxidoreductase</keyword>
<dbReference type="CDD" id="cd05359">
    <property type="entry name" value="ChcA_like_SDR_c"/>
    <property type="match status" value="1"/>
</dbReference>
<dbReference type="Pfam" id="PF13561">
    <property type="entry name" value="adh_short_C2"/>
    <property type="match status" value="1"/>
</dbReference>
<protein>
    <submittedName>
        <fullName evidence="3">Enoyl-[acyl-carrier protein] reductase III</fullName>
    </submittedName>
</protein>
<dbReference type="PANTHER" id="PTHR42879">
    <property type="entry name" value="3-OXOACYL-(ACYL-CARRIER-PROTEIN) REDUCTASE"/>
    <property type="match status" value="1"/>
</dbReference>
<comment type="similarity">
    <text evidence="1">Belongs to the short-chain dehydrogenases/reductases (SDR) family.</text>
</comment>
<reference evidence="4" key="1">
    <citation type="submission" date="2016-11" db="EMBL/GenBank/DDBJ databases">
        <authorList>
            <person name="Varghese N."/>
            <person name="Submissions S."/>
        </authorList>
    </citation>
    <scope>NUCLEOTIDE SEQUENCE [LARGE SCALE GENOMIC DNA]</scope>
    <source>
        <strain evidence="4">USBA-503</strain>
    </source>
</reference>
<dbReference type="GO" id="GO:0016491">
    <property type="term" value="F:oxidoreductase activity"/>
    <property type="evidence" value="ECO:0007669"/>
    <property type="project" value="UniProtKB-KW"/>
</dbReference>
<evidence type="ECO:0000313" key="4">
    <source>
        <dbReference type="Proteomes" id="UP000184016"/>
    </source>
</evidence>
<dbReference type="SUPFAM" id="SSF51735">
    <property type="entry name" value="NAD(P)-binding Rossmann-fold domains"/>
    <property type="match status" value="1"/>
</dbReference>
<evidence type="ECO:0000313" key="3">
    <source>
        <dbReference type="EMBL" id="SHJ83144.1"/>
    </source>
</evidence>